<accession>A0A3B0YVN4</accession>
<organism evidence="1">
    <name type="scientific">hydrothermal vent metagenome</name>
    <dbReference type="NCBI Taxonomy" id="652676"/>
    <lineage>
        <taxon>unclassified sequences</taxon>
        <taxon>metagenomes</taxon>
        <taxon>ecological metagenomes</taxon>
    </lineage>
</organism>
<name>A0A3B0YVN4_9ZZZZ</name>
<protein>
    <submittedName>
        <fullName evidence="1">Uncharacterized protein</fullName>
    </submittedName>
</protein>
<evidence type="ECO:0000313" key="1">
    <source>
        <dbReference type="EMBL" id="VAW79392.1"/>
    </source>
</evidence>
<gene>
    <name evidence="1" type="ORF">MNBD_GAMMA12-495</name>
</gene>
<dbReference type="AlphaFoldDB" id="A0A3B0YVN4"/>
<reference evidence="1" key="1">
    <citation type="submission" date="2018-06" db="EMBL/GenBank/DDBJ databases">
        <authorList>
            <person name="Zhirakovskaya E."/>
        </authorList>
    </citation>
    <scope>NUCLEOTIDE SEQUENCE</scope>
</reference>
<sequence length="95" mass="11247">MTIEYIITKVQFNLSSDSRLYSLLNNINKRKRAYLVKRMLNEYLQIQDVLTTYNSNYNSKEVSNFVITDVDNNLNEEVPLTESIEYLLEDFSKSH</sequence>
<proteinExistence type="predicted"/>
<dbReference type="EMBL" id="UOFL01000171">
    <property type="protein sequence ID" value="VAW79392.1"/>
    <property type="molecule type" value="Genomic_DNA"/>
</dbReference>